<name>A0AAU7VLQ7_9FIRM</name>
<dbReference type="EMBL" id="CP158367">
    <property type="protein sequence ID" value="XBX74975.1"/>
    <property type="molecule type" value="Genomic_DNA"/>
</dbReference>
<dbReference type="InterPro" id="IPR036779">
    <property type="entry name" value="LysM_dom_sf"/>
</dbReference>
<organism evidence="2">
    <name type="scientific">Proteinivorax tanatarense</name>
    <dbReference type="NCBI Taxonomy" id="1260629"/>
    <lineage>
        <taxon>Bacteria</taxon>
        <taxon>Bacillati</taxon>
        <taxon>Bacillota</taxon>
        <taxon>Clostridia</taxon>
        <taxon>Eubacteriales</taxon>
        <taxon>Proteinivoracaceae</taxon>
        <taxon>Proteinivorax</taxon>
    </lineage>
</organism>
<gene>
    <name evidence="2" type="ORF">PRVXT_000063</name>
</gene>
<dbReference type="SMART" id="SM00257">
    <property type="entry name" value="LysM"/>
    <property type="match status" value="1"/>
</dbReference>
<sequence length="503" mass="56734">MESKSSDVAVINESICLNQVIGEETNQISLDEETSLSNSLEKIIYVEIIVPQHKIEVNVLNDKVSIEGKLTRIVYGISLEGEFAEEVLPEQHFSHFIHLQGIKPTDSALVDVNVGDYKGRLKGNDVLQEEVNLDIFVKVTAAKSVDVFKDIGEDINQTKELTRLQNLVEQKELEVPAEVDVGFEQKVLEIIETETKVIPQSFKVADNKGEIEATILYRIAYKTEDDKISEVKGREEFNKKLDLSNVDSSMEMWADLKVTQVENQLNDTKLQVTQTITINCNVKVFEISQMELVTEAEGVDTYDDQHTIENVVCQERESIKSQQSAEFSISVDKIERITTNCKIKENKVLDDKVSLNLSVIHLVHYKDEDGKKHLLKVTGEEVNHFIYIAGVTEDMKALVKTDISDVKIELTPDSMAATISCHVNVLAKILHNEQLALVTDVNVLKDKNHDASVIIYSVQDGDTLFKIAKRFGVRQKRIISTNKEYIKDPSHLEIGQKIIIPCN</sequence>
<reference evidence="2" key="1">
    <citation type="journal article" date="2013" name="Extremophiles">
        <title>Proteinivorax tanatarense gen. nov., sp. nov., an anaerobic, haloalkaliphilic, proteolytic bacterium isolated from a decaying algal bloom, and proposal of Proteinivoraceae fam. nov.</title>
        <authorList>
            <person name="Kevbrin V."/>
            <person name="Boltyanskaya Y."/>
            <person name="Zhilina T."/>
            <person name="Kolganova T."/>
            <person name="Lavrentjeva E."/>
            <person name="Kuznetsov B."/>
        </authorList>
    </citation>
    <scope>NUCLEOTIDE SEQUENCE</scope>
    <source>
        <strain evidence="2">Z-910T</strain>
    </source>
</reference>
<accession>A0AAU7VLQ7</accession>
<dbReference type="AlphaFoldDB" id="A0AAU7VLQ7"/>
<dbReference type="CDD" id="cd00118">
    <property type="entry name" value="LysM"/>
    <property type="match status" value="1"/>
</dbReference>
<dbReference type="InterPro" id="IPR018392">
    <property type="entry name" value="LysM"/>
</dbReference>
<dbReference type="Pfam" id="PF01476">
    <property type="entry name" value="LysM"/>
    <property type="match status" value="1"/>
</dbReference>
<reference evidence="2" key="2">
    <citation type="submission" date="2024-06" db="EMBL/GenBank/DDBJ databases">
        <authorList>
            <person name="Petrova K.O."/>
            <person name="Toshchakov S.V."/>
            <person name="Boltjanskaja Y.V."/>
            <person name="Kevbrin V."/>
        </authorList>
    </citation>
    <scope>NUCLEOTIDE SEQUENCE</scope>
    <source>
        <strain evidence="2">Z-910T</strain>
    </source>
</reference>
<dbReference type="RefSeq" id="WP_350343722.1">
    <property type="nucleotide sequence ID" value="NZ_CP158367.1"/>
</dbReference>
<dbReference type="InterPro" id="IPR024300">
    <property type="entry name" value="SipL_SPOCS_dom"/>
</dbReference>
<dbReference type="Gene3D" id="3.10.350.10">
    <property type="entry name" value="LysM domain"/>
    <property type="match status" value="1"/>
</dbReference>
<dbReference type="Pfam" id="PF12673">
    <property type="entry name" value="SipL"/>
    <property type="match status" value="2"/>
</dbReference>
<evidence type="ECO:0000259" key="1">
    <source>
        <dbReference type="PROSITE" id="PS51782"/>
    </source>
</evidence>
<protein>
    <submittedName>
        <fullName evidence="2">SPOCS domain-containing protein</fullName>
    </submittedName>
</protein>
<evidence type="ECO:0000313" key="2">
    <source>
        <dbReference type="EMBL" id="XBX74975.1"/>
    </source>
</evidence>
<dbReference type="SUPFAM" id="SSF54106">
    <property type="entry name" value="LysM domain"/>
    <property type="match status" value="1"/>
</dbReference>
<feature type="domain" description="LysM" evidence="1">
    <location>
        <begin position="454"/>
        <end position="500"/>
    </location>
</feature>
<dbReference type="PROSITE" id="PS51782">
    <property type="entry name" value="LYSM"/>
    <property type="match status" value="1"/>
</dbReference>
<proteinExistence type="predicted"/>